<evidence type="ECO:0000256" key="4">
    <source>
        <dbReference type="SAM" id="MobiDB-lite"/>
    </source>
</evidence>
<evidence type="ECO:0000256" key="1">
    <source>
        <dbReference type="ARBA" id="ARBA00022737"/>
    </source>
</evidence>
<keyword evidence="8" id="KW-1185">Reference proteome</keyword>
<dbReference type="OrthoDB" id="1935686at2759"/>
<gene>
    <name evidence="7" type="ORF">AQUCO_04300035v1</name>
</gene>
<dbReference type="PANTHER" id="PTHR23155:SF1193">
    <property type="entry name" value="DISEASE RESISTANCE PROTEIN RPP13-RELATED"/>
    <property type="match status" value="1"/>
</dbReference>
<feature type="compositionally biased region" description="Acidic residues" evidence="4">
    <location>
        <begin position="535"/>
        <end position="549"/>
    </location>
</feature>
<dbReference type="InterPro" id="IPR058922">
    <property type="entry name" value="WHD_DRP"/>
</dbReference>
<feature type="domain" description="Disease resistance protein winged helix" evidence="6">
    <location>
        <begin position="327"/>
        <end position="399"/>
    </location>
</feature>
<dbReference type="Gene3D" id="3.40.50.300">
    <property type="entry name" value="P-loop containing nucleotide triphosphate hydrolases"/>
    <property type="match status" value="1"/>
</dbReference>
<dbReference type="EMBL" id="KZ305060">
    <property type="protein sequence ID" value="PIA32826.1"/>
    <property type="molecule type" value="Genomic_DNA"/>
</dbReference>
<dbReference type="Pfam" id="PF00931">
    <property type="entry name" value="NB-ARC"/>
    <property type="match status" value="1"/>
</dbReference>
<dbReference type="InterPro" id="IPR036388">
    <property type="entry name" value="WH-like_DNA-bd_sf"/>
</dbReference>
<organism evidence="7 8">
    <name type="scientific">Aquilegia coerulea</name>
    <name type="common">Rocky mountain columbine</name>
    <dbReference type="NCBI Taxonomy" id="218851"/>
    <lineage>
        <taxon>Eukaryota</taxon>
        <taxon>Viridiplantae</taxon>
        <taxon>Streptophyta</taxon>
        <taxon>Embryophyta</taxon>
        <taxon>Tracheophyta</taxon>
        <taxon>Spermatophyta</taxon>
        <taxon>Magnoliopsida</taxon>
        <taxon>Ranunculales</taxon>
        <taxon>Ranunculaceae</taxon>
        <taxon>Thalictroideae</taxon>
        <taxon>Aquilegia</taxon>
    </lineage>
</organism>
<feature type="domain" description="NB-ARC" evidence="5">
    <location>
        <begin position="118"/>
        <end position="245"/>
    </location>
</feature>
<dbReference type="SUPFAM" id="SSF52058">
    <property type="entry name" value="L domain-like"/>
    <property type="match status" value="1"/>
</dbReference>
<dbReference type="Gene3D" id="3.80.10.10">
    <property type="entry name" value="Ribonuclease Inhibitor"/>
    <property type="match status" value="1"/>
</dbReference>
<feature type="region of interest" description="Disordered" evidence="4">
    <location>
        <begin position="531"/>
        <end position="550"/>
    </location>
</feature>
<dbReference type="STRING" id="218851.A0A2G5CNG8"/>
<dbReference type="GO" id="GO:0098542">
    <property type="term" value="P:defense response to other organism"/>
    <property type="evidence" value="ECO:0007669"/>
    <property type="project" value="TreeGrafter"/>
</dbReference>
<dbReference type="InParanoid" id="A0A2G5CNG8"/>
<dbReference type="SUPFAM" id="SSF52540">
    <property type="entry name" value="P-loop containing nucleoside triphosphate hydrolases"/>
    <property type="match status" value="1"/>
</dbReference>
<protein>
    <submittedName>
        <fullName evidence="7">Uncharacterized protein</fullName>
    </submittedName>
</protein>
<dbReference type="InterPro" id="IPR044974">
    <property type="entry name" value="Disease_R_plants"/>
</dbReference>
<evidence type="ECO:0000313" key="8">
    <source>
        <dbReference type="Proteomes" id="UP000230069"/>
    </source>
</evidence>
<accession>A0A2G5CNG8</accession>
<dbReference type="InterPro" id="IPR038005">
    <property type="entry name" value="RX-like_CC"/>
</dbReference>
<proteinExistence type="predicted"/>
<keyword evidence="2" id="KW-0547">Nucleotide-binding</keyword>
<evidence type="ECO:0000256" key="3">
    <source>
        <dbReference type="ARBA" id="ARBA00022821"/>
    </source>
</evidence>
<dbReference type="FunFam" id="1.10.10.10:FF:000322">
    <property type="entry name" value="Probable disease resistance protein At1g63360"/>
    <property type="match status" value="1"/>
</dbReference>
<dbReference type="AlphaFoldDB" id="A0A2G5CNG8"/>
<dbReference type="InterPro" id="IPR027417">
    <property type="entry name" value="P-loop_NTPase"/>
</dbReference>
<dbReference type="Pfam" id="PF23559">
    <property type="entry name" value="WHD_DRP"/>
    <property type="match status" value="1"/>
</dbReference>
<name>A0A2G5CNG8_AQUCA</name>
<dbReference type="Proteomes" id="UP000230069">
    <property type="component" value="Unassembled WGS sequence"/>
</dbReference>
<dbReference type="PRINTS" id="PR00364">
    <property type="entry name" value="DISEASERSIST"/>
</dbReference>
<evidence type="ECO:0000259" key="5">
    <source>
        <dbReference type="Pfam" id="PF00931"/>
    </source>
</evidence>
<dbReference type="PANTHER" id="PTHR23155">
    <property type="entry name" value="DISEASE RESISTANCE PROTEIN RP"/>
    <property type="match status" value="1"/>
</dbReference>
<dbReference type="InterPro" id="IPR042197">
    <property type="entry name" value="Apaf_helical"/>
</dbReference>
<sequence>GFLRDPEGSSSNNQVLEIWVASFKHLAYRVEDVINAYNLEMERRKKRHIVLRLIGFWKWPKALHRFGKEIEGINKEANEIATNRSLFYLDTPRDHNDNLAAIRKNAFDDDPVIVGFHKQAEKLIDSLVMKEEKPRCRIMSIVGMRGLGKTRLAKMIYGRREVKNHFNARAMIYASQLEYQLSCLQGLNDGDLKIELKRHLQGKRYLVVIDEVWKKETWMDIGVAFPEDGNGSRVLLTTRNEDVAIHADPWELFCTKVFSGPGTCPPDLVEVGEKIVKKCRGLPLAIVVLGGIVLGKDRTKNACMAILALSYTDLPDYLKSCFLYLGIFPEDFEIDVRKLILLWVVQDFVQMHGEQKTEDVAEDCFIELIHRSLIQVAKRKYHGGPAETCRVHDLLRDLAILKGKLTLLQYLGLRRTGTEEVPSSICNLVNLQTLDARKVFINIRMTKEIWKMKQLKHFHLELGWICKILTKLDLEGCVLVEDPSHVLEGLPNLMELRIRNGSYIGKEMLFSAQGFKQLQFIQLHELGRLQRPPPVEEESESEEAEEEVEGAGGAEILRLVVRRTVEAVRAAEGPGAAAEEPGAVEELCCCLRACFLLTSMSRVTPEYLPLPRC</sequence>
<dbReference type="CDD" id="cd14798">
    <property type="entry name" value="RX-CC_like"/>
    <property type="match status" value="1"/>
</dbReference>
<keyword evidence="3" id="KW-0611">Plant defense</keyword>
<dbReference type="Gene3D" id="1.20.5.4130">
    <property type="match status" value="1"/>
</dbReference>
<evidence type="ECO:0000313" key="7">
    <source>
        <dbReference type="EMBL" id="PIA32826.1"/>
    </source>
</evidence>
<keyword evidence="1" id="KW-0677">Repeat</keyword>
<dbReference type="InterPro" id="IPR032675">
    <property type="entry name" value="LRR_dom_sf"/>
</dbReference>
<feature type="non-terminal residue" evidence="7">
    <location>
        <position position="1"/>
    </location>
</feature>
<reference evidence="7 8" key="1">
    <citation type="submission" date="2017-09" db="EMBL/GenBank/DDBJ databases">
        <title>WGS assembly of Aquilegia coerulea Goldsmith.</title>
        <authorList>
            <person name="Hodges S."/>
            <person name="Kramer E."/>
            <person name="Nordborg M."/>
            <person name="Tomkins J."/>
            <person name="Borevitz J."/>
            <person name="Derieg N."/>
            <person name="Yan J."/>
            <person name="Mihaltcheva S."/>
            <person name="Hayes R.D."/>
            <person name="Rokhsar D."/>
        </authorList>
    </citation>
    <scope>NUCLEOTIDE SEQUENCE [LARGE SCALE GENOMIC DNA]</scope>
    <source>
        <strain evidence="8">cv. Goldsmith</strain>
    </source>
</reference>
<dbReference type="GO" id="GO:0043531">
    <property type="term" value="F:ADP binding"/>
    <property type="evidence" value="ECO:0007669"/>
    <property type="project" value="InterPro"/>
</dbReference>
<dbReference type="Gene3D" id="1.10.8.430">
    <property type="entry name" value="Helical domain of apoptotic protease-activating factors"/>
    <property type="match status" value="1"/>
</dbReference>
<dbReference type="Gene3D" id="1.10.10.10">
    <property type="entry name" value="Winged helix-like DNA-binding domain superfamily/Winged helix DNA-binding domain"/>
    <property type="match status" value="1"/>
</dbReference>
<dbReference type="FunCoup" id="A0A2G5CNG8">
    <property type="interactions" value="33"/>
</dbReference>
<evidence type="ECO:0000256" key="2">
    <source>
        <dbReference type="ARBA" id="ARBA00022741"/>
    </source>
</evidence>
<dbReference type="InterPro" id="IPR002182">
    <property type="entry name" value="NB-ARC"/>
</dbReference>
<evidence type="ECO:0000259" key="6">
    <source>
        <dbReference type="Pfam" id="PF23559"/>
    </source>
</evidence>